<sequence length="499" mass="56578">MFAFIYTLGIYLAQGIAKLAALFHAKTRLWVKGQEQTWTLIGGHKLKAGGQKSEVGGRKTENGERRTEKGGQKSEVRSRKSEEGERGMENGERTITNHQSPTARRTVTNHKSTIWFHAASLGEFEQGRPVIEACRKQYPTAKIVLTFFSPSGYENKKDYDQADIVCYLPADTPANVSRFLDAVQPDMALFIKYEFWPNYLFALKKRNIPAILFSAIFRPNQLFFKGYGGFYRNVLFCLDHVLVQNHESESLLKSIDYEQVTLAGDTRLDRVVQIAKQAKTFPLIEQFKSNTPLLIVGSAWPDDLEVIFSFLNNFNQPLKVIIAPHEIKAEQIKSWQEKVTTKSLIYSQLLEQGENEGRQMDERKTENVNFSQGALGSSSLLFLDTVGMLSSIYRYADFVFVGGGYRDGLHNTMEPAVFGMPIFFGQPYYQKFQEALDLLQLGGAQTVANADEFIKAFTEVYENEVLKKQKSDICREYVQKNAGATEKVMAVVANKFVMR</sequence>
<comment type="subcellular location">
    <subcellularLocation>
        <location evidence="8">Cell membrane</location>
    </subcellularLocation>
</comment>
<accession>A0A344TI20</accession>
<dbReference type="PANTHER" id="PTHR42755">
    <property type="entry name" value="3-DEOXY-MANNO-OCTULOSONATE CYTIDYLYLTRANSFERASE"/>
    <property type="match status" value="1"/>
</dbReference>
<comment type="pathway">
    <text evidence="1 8">Bacterial outer membrane biogenesis; LPS core biosynthesis.</text>
</comment>
<evidence type="ECO:0000313" key="12">
    <source>
        <dbReference type="Proteomes" id="UP000251993"/>
    </source>
</evidence>
<keyword evidence="8" id="KW-0448">Lipopolysaccharide biosynthesis</keyword>
<evidence type="ECO:0000256" key="3">
    <source>
        <dbReference type="ARBA" id="ARBA00019077"/>
    </source>
</evidence>
<dbReference type="RefSeq" id="WP_114067075.1">
    <property type="nucleotide sequence ID" value="NZ_CP030850.1"/>
</dbReference>
<feature type="region of interest" description="Disordered" evidence="9">
    <location>
        <begin position="49"/>
        <end position="106"/>
    </location>
</feature>
<evidence type="ECO:0000313" key="11">
    <source>
        <dbReference type="EMBL" id="AXE18291.1"/>
    </source>
</evidence>
<dbReference type="Gene3D" id="3.40.50.2000">
    <property type="entry name" value="Glycogen Phosphorylase B"/>
    <property type="match status" value="1"/>
</dbReference>
<dbReference type="EMBL" id="CP030850">
    <property type="protein sequence ID" value="AXE18291.1"/>
    <property type="molecule type" value="Genomic_DNA"/>
</dbReference>
<evidence type="ECO:0000256" key="9">
    <source>
        <dbReference type="SAM" id="MobiDB-lite"/>
    </source>
</evidence>
<feature type="domain" description="3-deoxy-D-manno-octulosonic-acid transferase N-terminal" evidence="10">
    <location>
        <begin position="108"/>
        <end position="269"/>
    </location>
</feature>
<dbReference type="PANTHER" id="PTHR42755:SF1">
    <property type="entry name" value="3-DEOXY-D-MANNO-OCTULOSONIC ACID TRANSFERASE, MITOCHONDRIAL-RELATED"/>
    <property type="match status" value="1"/>
</dbReference>
<protein>
    <recommendedName>
        <fullName evidence="3 8">3-deoxy-D-manno-octulosonic acid transferase</fullName>
        <shortName evidence="8">Kdo transferase</shortName>
        <ecNumber evidence="2 8">2.4.99.12</ecNumber>
    </recommendedName>
    <alternativeName>
        <fullName evidence="5 8">Lipid IV(A) 3-deoxy-D-manno-octulosonic acid transferase</fullName>
    </alternativeName>
</protein>
<dbReference type="AlphaFoldDB" id="A0A344TI20"/>
<evidence type="ECO:0000256" key="2">
    <source>
        <dbReference type="ARBA" id="ARBA00012621"/>
    </source>
</evidence>
<comment type="catalytic activity">
    <reaction evidence="6 8">
        <text>lipid IVA (E. coli) + CMP-3-deoxy-beta-D-manno-octulosonate = alpha-Kdo-(2-&gt;6)-lipid IVA (E. coli) + CMP + H(+)</text>
        <dbReference type="Rhea" id="RHEA:28066"/>
        <dbReference type="ChEBI" id="CHEBI:15378"/>
        <dbReference type="ChEBI" id="CHEBI:58603"/>
        <dbReference type="ChEBI" id="CHEBI:60364"/>
        <dbReference type="ChEBI" id="CHEBI:60377"/>
        <dbReference type="ChEBI" id="CHEBI:85987"/>
        <dbReference type="EC" id="2.4.99.12"/>
    </reaction>
</comment>
<dbReference type="GO" id="GO:0009245">
    <property type="term" value="P:lipid A biosynthetic process"/>
    <property type="evidence" value="ECO:0007669"/>
    <property type="project" value="TreeGrafter"/>
</dbReference>
<evidence type="ECO:0000256" key="1">
    <source>
        <dbReference type="ARBA" id="ARBA00004713"/>
    </source>
</evidence>
<reference evidence="11 12" key="1">
    <citation type="submission" date="2018-07" db="EMBL/GenBank/DDBJ databases">
        <title>Genome sequencing of Runella.</title>
        <authorList>
            <person name="Baek M.-G."/>
            <person name="Yi H."/>
        </authorList>
    </citation>
    <scope>NUCLEOTIDE SEQUENCE [LARGE SCALE GENOMIC DNA]</scope>
    <source>
        <strain evidence="11 12">HYN0085</strain>
    </source>
</reference>
<dbReference type="GO" id="GO:0009244">
    <property type="term" value="P:lipopolysaccharide core region biosynthetic process"/>
    <property type="evidence" value="ECO:0007669"/>
    <property type="project" value="UniProtKB-UniRule"/>
</dbReference>
<comment type="similarity">
    <text evidence="8">Belongs to the glycosyltransferase group 1 family.</text>
</comment>
<organism evidence="11 12">
    <name type="scientific">Runella rosea</name>
    <dbReference type="NCBI Taxonomy" id="2259595"/>
    <lineage>
        <taxon>Bacteria</taxon>
        <taxon>Pseudomonadati</taxon>
        <taxon>Bacteroidota</taxon>
        <taxon>Cytophagia</taxon>
        <taxon>Cytophagales</taxon>
        <taxon>Spirosomataceae</taxon>
        <taxon>Runella</taxon>
    </lineage>
</organism>
<keyword evidence="8" id="KW-0472">Membrane</keyword>
<dbReference type="EC" id="2.4.99.12" evidence="2 8"/>
<dbReference type="KEGG" id="run:DR864_11310"/>
<feature type="active site" description="Proton acceptor" evidence="7">
    <location>
        <position position="123"/>
    </location>
</feature>
<evidence type="ECO:0000256" key="7">
    <source>
        <dbReference type="PIRSR" id="PIRSR639901-1"/>
    </source>
</evidence>
<feature type="compositionally biased region" description="Polar residues" evidence="9">
    <location>
        <begin position="94"/>
        <end position="106"/>
    </location>
</feature>
<proteinExistence type="inferred from homology"/>
<dbReference type="InterPro" id="IPR039901">
    <property type="entry name" value="Kdotransferase"/>
</dbReference>
<evidence type="ECO:0000256" key="5">
    <source>
        <dbReference type="ARBA" id="ARBA00031445"/>
    </source>
</evidence>
<comment type="function">
    <text evidence="8">Involved in lipopolysaccharide (LPS) biosynthesis. Catalyzes the transfer of 3-deoxy-D-manno-octulosonate (Kdo) residue(s) from CMP-Kdo to lipid IV(A), the tetraacyldisaccharide-1,4'-bisphosphate precursor of lipid A.</text>
</comment>
<name>A0A344TI20_9BACT</name>
<keyword evidence="12" id="KW-1185">Reference proteome</keyword>
<dbReference type="Pfam" id="PF04413">
    <property type="entry name" value="Glycos_transf_N"/>
    <property type="match status" value="1"/>
</dbReference>
<dbReference type="UniPathway" id="UPA00958"/>
<dbReference type="GO" id="GO:0005886">
    <property type="term" value="C:plasma membrane"/>
    <property type="evidence" value="ECO:0007669"/>
    <property type="project" value="UniProtKB-SubCell"/>
</dbReference>
<evidence type="ECO:0000256" key="4">
    <source>
        <dbReference type="ARBA" id="ARBA00022679"/>
    </source>
</evidence>
<dbReference type="InterPro" id="IPR038107">
    <property type="entry name" value="Glycos_transf_N_sf"/>
</dbReference>
<keyword evidence="4 8" id="KW-0808">Transferase</keyword>
<dbReference type="SUPFAM" id="SSF53756">
    <property type="entry name" value="UDP-Glycosyltransferase/glycogen phosphorylase"/>
    <property type="match status" value="1"/>
</dbReference>
<evidence type="ECO:0000259" key="10">
    <source>
        <dbReference type="Pfam" id="PF04413"/>
    </source>
</evidence>
<gene>
    <name evidence="11" type="ORF">DR864_11310</name>
</gene>
<keyword evidence="8" id="KW-1003">Cell membrane</keyword>
<dbReference type="InterPro" id="IPR007507">
    <property type="entry name" value="Glycos_transf_N"/>
</dbReference>
<dbReference type="OrthoDB" id="9789797at2"/>
<dbReference type="Proteomes" id="UP000251993">
    <property type="component" value="Chromosome"/>
</dbReference>
<dbReference type="Gene3D" id="3.40.50.11720">
    <property type="entry name" value="3-Deoxy-D-manno-octulosonic-acid transferase, N-terminal domain"/>
    <property type="match status" value="1"/>
</dbReference>
<evidence type="ECO:0000256" key="6">
    <source>
        <dbReference type="ARBA" id="ARBA00049183"/>
    </source>
</evidence>
<evidence type="ECO:0000256" key="8">
    <source>
        <dbReference type="RuleBase" id="RU365103"/>
    </source>
</evidence>
<dbReference type="GO" id="GO:0043842">
    <property type="term" value="F:Kdo transferase activity"/>
    <property type="evidence" value="ECO:0007669"/>
    <property type="project" value="UniProtKB-EC"/>
</dbReference>
<feature type="compositionally biased region" description="Basic and acidic residues" evidence="9">
    <location>
        <begin position="55"/>
        <end position="92"/>
    </location>
</feature>